<name>A0A8H7VW63_9FUNG</name>
<dbReference type="AlphaFoldDB" id="A0A8H7VW63"/>
<proteinExistence type="predicted"/>
<reference evidence="1" key="1">
    <citation type="submission" date="2021-01" db="EMBL/GenBank/DDBJ databases">
        <title>Metabolic potential, ecology and presence of endohyphal bacteria is reflected in genomic diversity of Mucoromycotina.</title>
        <authorList>
            <person name="Muszewska A."/>
            <person name="Okrasinska A."/>
            <person name="Steczkiewicz K."/>
            <person name="Drgas O."/>
            <person name="Orlowska M."/>
            <person name="Perlinska-Lenart U."/>
            <person name="Aleksandrzak-Piekarczyk T."/>
            <person name="Szatraj K."/>
            <person name="Zielenkiewicz U."/>
            <person name="Pilsyk S."/>
            <person name="Malc E."/>
            <person name="Mieczkowski P."/>
            <person name="Kruszewska J.S."/>
            <person name="Biernat P."/>
            <person name="Pawlowska J."/>
        </authorList>
    </citation>
    <scope>NUCLEOTIDE SEQUENCE</scope>
    <source>
        <strain evidence="1">WA0000018081</strain>
    </source>
</reference>
<comment type="caution">
    <text evidence="1">The sequence shown here is derived from an EMBL/GenBank/DDBJ whole genome shotgun (WGS) entry which is preliminary data.</text>
</comment>
<dbReference type="EMBL" id="JAEPRE010000073">
    <property type="protein sequence ID" value="KAG2233632.1"/>
    <property type="molecule type" value="Genomic_DNA"/>
</dbReference>
<protein>
    <submittedName>
        <fullName evidence="1">Uncharacterized protein</fullName>
    </submittedName>
</protein>
<sequence length="74" mass="8436">MSSLEVKDSCVDLEGKYIKLKRLDPEEDYLELYRSSHGTRRAEWKCNADNNPSGKAAVKLGFTEEGVFPSTYDF</sequence>
<dbReference type="Proteomes" id="UP000613177">
    <property type="component" value="Unassembled WGS sequence"/>
</dbReference>
<evidence type="ECO:0000313" key="1">
    <source>
        <dbReference type="EMBL" id="KAG2233632.1"/>
    </source>
</evidence>
<dbReference type="SUPFAM" id="SSF55729">
    <property type="entry name" value="Acyl-CoA N-acyltransferases (Nat)"/>
    <property type="match status" value="1"/>
</dbReference>
<evidence type="ECO:0000313" key="2">
    <source>
        <dbReference type="Proteomes" id="UP000613177"/>
    </source>
</evidence>
<keyword evidence="2" id="KW-1185">Reference proteome</keyword>
<dbReference type="Gene3D" id="3.40.630.30">
    <property type="match status" value="1"/>
</dbReference>
<dbReference type="InterPro" id="IPR016181">
    <property type="entry name" value="Acyl_CoA_acyltransferase"/>
</dbReference>
<gene>
    <name evidence="1" type="ORF">INT48_008422</name>
</gene>
<organism evidence="1 2">
    <name type="scientific">Thamnidium elegans</name>
    <dbReference type="NCBI Taxonomy" id="101142"/>
    <lineage>
        <taxon>Eukaryota</taxon>
        <taxon>Fungi</taxon>
        <taxon>Fungi incertae sedis</taxon>
        <taxon>Mucoromycota</taxon>
        <taxon>Mucoromycotina</taxon>
        <taxon>Mucoromycetes</taxon>
        <taxon>Mucorales</taxon>
        <taxon>Mucorineae</taxon>
        <taxon>Mucoraceae</taxon>
        <taxon>Thamnidium</taxon>
    </lineage>
</organism>
<accession>A0A8H7VW63</accession>